<keyword evidence="1" id="KW-0812">Transmembrane</keyword>
<feature type="transmembrane region" description="Helical" evidence="1">
    <location>
        <begin position="21"/>
        <end position="39"/>
    </location>
</feature>
<evidence type="ECO:0000313" key="2">
    <source>
        <dbReference type="EMBL" id="OOH93668.1"/>
    </source>
</evidence>
<dbReference type="RefSeq" id="WP_077564779.1">
    <property type="nucleotide sequence ID" value="NZ_CP016378.1"/>
</dbReference>
<dbReference type="Proteomes" id="UP000188947">
    <property type="component" value="Unassembled WGS sequence"/>
</dbReference>
<dbReference type="AlphaFoldDB" id="A0A1T3FHG9"/>
<reference evidence="2 3" key="1">
    <citation type="submission" date="2016-11" db="EMBL/GenBank/DDBJ databases">
        <title>Genome sequence and comparative genomic analysis of clinical strain Elizabethkingia meningoseptica 61421 PRCM.</title>
        <authorList>
            <person name="Wang M."/>
            <person name="Hu S."/>
            <person name="Cao L."/>
            <person name="Jiang T."/>
            <person name="Zhou Y."/>
            <person name="Ming D."/>
        </authorList>
    </citation>
    <scope>NUCLEOTIDE SEQUENCE [LARGE SCALE GENOMIC DNA]</scope>
    <source>
        <strain evidence="2 3">61421 PRCM</strain>
    </source>
</reference>
<evidence type="ECO:0000313" key="3">
    <source>
        <dbReference type="Proteomes" id="UP000188947"/>
    </source>
</evidence>
<dbReference type="EMBL" id="MPOG01000016">
    <property type="protein sequence ID" value="OOH93668.1"/>
    <property type="molecule type" value="Genomic_DNA"/>
</dbReference>
<keyword evidence="3" id="KW-1185">Reference proteome</keyword>
<keyword evidence="1" id="KW-1133">Transmembrane helix</keyword>
<dbReference type="STRING" id="238.BBD35_09405"/>
<dbReference type="OrthoDB" id="710960at2"/>
<dbReference type="eggNOG" id="ENOG5033Z2M">
    <property type="taxonomic scope" value="Bacteria"/>
</dbReference>
<name>A0A1T3FHG9_ELIME</name>
<organism evidence="2 3">
    <name type="scientific">Elizabethkingia meningoseptica</name>
    <name type="common">Chryseobacterium meningosepticum</name>
    <dbReference type="NCBI Taxonomy" id="238"/>
    <lineage>
        <taxon>Bacteria</taxon>
        <taxon>Pseudomonadati</taxon>
        <taxon>Bacteroidota</taxon>
        <taxon>Flavobacteriia</taxon>
        <taxon>Flavobacteriales</taxon>
        <taxon>Weeksellaceae</taxon>
        <taxon>Elizabethkingia</taxon>
    </lineage>
</organism>
<feature type="transmembrane region" description="Helical" evidence="1">
    <location>
        <begin position="45"/>
        <end position="65"/>
    </location>
</feature>
<keyword evidence="1" id="KW-0472">Membrane</keyword>
<evidence type="ECO:0008006" key="4">
    <source>
        <dbReference type="Google" id="ProtNLM"/>
    </source>
</evidence>
<sequence>MKNFIKEGNQYKLKPQLGVSIPLIGAFIVFAIFGFIKLPESSFKWWMLGVVVILIISFLRAFFIIDMNKKEVRARKGLLGTTITIPVDKLQGFTIHKLKQYGIITTNVSLHARYINEKGKNKEAALVQSFFTRPIQSIMNDIDEILDNEHQR</sequence>
<protein>
    <recommendedName>
        <fullName evidence="4">DUF304 domain-containing protein</fullName>
    </recommendedName>
</protein>
<accession>A0A1T3FHG9</accession>
<comment type="caution">
    <text evidence="2">The sequence shown here is derived from an EMBL/GenBank/DDBJ whole genome shotgun (WGS) entry which is preliminary data.</text>
</comment>
<gene>
    <name evidence="2" type="ORF">BMF97_14650</name>
</gene>
<evidence type="ECO:0000256" key="1">
    <source>
        <dbReference type="SAM" id="Phobius"/>
    </source>
</evidence>
<proteinExistence type="predicted"/>